<dbReference type="OrthoDB" id="9894386at2759"/>
<feature type="domain" description="Ig-like" evidence="5">
    <location>
        <begin position="34"/>
        <end position="98"/>
    </location>
</feature>
<dbReference type="SMART" id="SM00409">
    <property type="entry name" value="IG"/>
    <property type="match status" value="1"/>
</dbReference>
<dbReference type="InterPro" id="IPR013783">
    <property type="entry name" value="Ig-like_fold"/>
</dbReference>
<reference evidence="6 7" key="1">
    <citation type="submission" date="2020-10" db="EMBL/GenBank/DDBJ databases">
        <title>Pygocentrus nattereri (red-bellied piranha) genome, fPygNat1, primary haplotype.</title>
        <authorList>
            <person name="Myers G."/>
            <person name="Meyer A."/>
            <person name="Karagic N."/>
            <person name="Pippel M."/>
            <person name="Winkler S."/>
            <person name="Tracey A."/>
            <person name="Wood J."/>
            <person name="Formenti G."/>
            <person name="Howe K."/>
            <person name="Fedrigo O."/>
            <person name="Jarvis E.D."/>
        </authorList>
    </citation>
    <scope>NUCLEOTIDE SEQUENCE [LARGE SCALE GENOMIC DNA]</scope>
</reference>
<feature type="signal peptide" evidence="4">
    <location>
        <begin position="1"/>
        <end position="19"/>
    </location>
</feature>
<gene>
    <name evidence="6" type="primary">CD79B</name>
</gene>
<evidence type="ECO:0000259" key="5">
    <source>
        <dbReference type="PROSITE" id="PS50835"/>
    </source>
</evidence>
<dbReference type="PANTHER" id="PTHR14334">
    <property type="entry name" value="B-CELL ANTIGEN RECEPTOR COMPLEX-ASSOCIATED PROTEIN"/>
    <property type="match status" value="1"/>
</dbReference>
<reference evidence="6" key="3">
    <citation type="submission" date="2025-09" db="UniProtKB">
        <authorList>
            <consortium name="Ensembl"/>
        </authorList>
    </citation>
    <scope>IDENTIFICATION</scope>
</reference>
<feature type="transmembrane region" description="Helical" evidence="3">
    <location>
        <begin position="128"/>
        <end position="147"/>
    </location>
</feature>
<dbReference type="PANTHER" id="PTHR14334:SF2">
    <property type="entry name" value="B-CELL ANTIGEN RECEPTOR COMPLEX-ASSOCIATED PROTEIN BETA CHAIN"/>
    <property type="match status" value="1"/>
</dbReference>
<feature type="region of interest" description="Disordered" evidence="2">
    <location>
        <begin position="194"/>
        <end position="220"/>
    </location>
</feature>
<evidence type="ECO:0000256" key="4">
    <source>
        <dbReference type="SAM" id="SignalP"/>
    </source>
</evidence>
<dbReference type="Proteomes" id="UP001501920">
    <property type="component" value="Chromosome 13"/>
</dbReference>
<evidence type="ECO:0000256" key="2">
    <source>
        <dbReference type="SAM" id="MobiDB-lite"/>
    </source>
</evidence>
<keyword evidence="7" id="KW-1185">Reference proteome</keyword>
<keyword evidence="3" id="KW-0472">Membrane</keyword>
<sequence length="220" mass="25408">MYYLMFGCSLLVLVNLTASEANFQILQKPRFIGVKPGKTLGIFCFISDSSRYPAQIEWYKATAHKNQKTPYKQQLQKNMTLIFMKVNLEDSGIYYCKVDGIFGHGTELQVLRYINSKKAEQRSNMKDFIIFLQTFLLVLCIVLPLVWHYRLGKKEEAVYEEPERDHTYEGLEIEHCGGDLYEDIRPYCQESQGPEAAWEVGHPGVEPPEDKAPQIESPEQ</sequence>
<name>A0A3B4EIX6_PYGNA</name>
<dbReference type="InterPro" id="IPR007110">
    <property type="entry name" value="Ig-like_dom"/>
</dbReference>
<dbReference type="InterPro" id="IPR036179">
    <property type="entry name" value="Ig-like_dom_sf"/>
</dbReference>
<accession>A0A3B4EIX6</accession>
<keyword evidence="3" id="KW-1133">Transmembrane helix</keyword>
<dbReference type="SUPFAM" id="SSF48726">
    <property type="entry name" value="Immunoglobulin"/>
    <property type="match status" value="1"/>
</dbReference>
<keyword evidence="3" id="KW-0812">Transmembrane</keyword>
<dbReference type="OMA" id="PVHFICY"/>
<dbReference type="InterPro" id="IPR003599">
    <property type="entry name" value="Ig_sub"/>
</dbReference>
<proteinExistence type="predicted"/>
<keyword evidence="4" id="KW-0732">Signal</keyword>
<dbReference type="CTD" id="974"/>
<dbReference type="GeneTree" id="ENSGT00940000154363"/>
<dbReference type="GO" id="GO:0050853">
    <property type="term" value="P:B cell receptor signaling pathway"/>
    <property type="evidence" value="ECO:0007669"/>
    <property type="project" value="TreeGrafter"/>
</dbReference>
<dbReference type="RefSeq" id="XP_017566033.1">
    <property type="nucleotide sequence ID" value="XM_017710544.2"/>
</dbReference>
<dbReference type="GeneID" id="108435033"/>
<dbReference type="CDD" id="cd00099">
    <property type="entry name" value="IgV"/>
    <property type="match status" value="1"/>
</dbReference>
<dbReference type="PROSITE" id="PS50835">
    <property type="entry name" value="IG_LIKE"/>
    <property type="match status" value="1"/>
</dbReference>
<protein>
    <recommendedName>
        <fullName evidence="5">Ig-like domain-containing protein</fullName>
    </recommendedName>
</protein>
<dbReference type="GO" id="GO:0030183">
    <property type="term" value="P:B cell differentiation"/>
    <property type="evidence" value="ECO:0007669"/>
    <property type="project" value="TreeGrafter"/>
</dbReference>
<dbReference type="GO" id="GO:0009897">
    <property type="term" value="C:external side of plasma membrane"/>
    <property type="evidence" value="ECO:0007669"/>
    <property type="project" value="TreeGrafter"/>
</dbReference>
<dbReference type="InterPro" id="IPR013098">
    <property type="entry name" value="Ig_I-set"/>
</dbReference>
<keyword evidence="1" id="KW-0393">Immunoglobulin domain</keyword>
<dbReference type="Pfam" id="PF07679">
    <property type="entry name" value="I-set"/>
    <property type="match status" value="1"/>
</dbReference>
<organism evidence="6 7">
    <name type="scientific">Pygocentrus nattereri</name>
    <name type="common">Red-bellied piranha</name>
    <dbReference type="NCBI Taxonomy" id="42514"/>
    <lineage>
        <taxon>Eukaryota</taxon>
        <taxon>Metazoa</taxon>
        <taxon>Chordata</taxon>
        <taxon>Craniata</taxon>
        <taxon>Vertebrata</taxon>
        <taxon>Euteleostomi</taxon>
        <taxon>Actinopterygii</taxon>
        <taxon>Neopterygii</taxon>
        <taxon>Teleostei</taxon>
        <taxon>Ostariophysi</taxon>
        <taxon>Characiformes</taxon>
        <taxon>Characoidei</taxon>
        <taxon>Pygocentrus</taxon>
    </lineage>
</organism>
<dbReference type="STRING" id="42514.ENSPNAP00000035264"/>
<evidence type="ECO:0000256" key="3">
    <source>
        <dbReference type="SAM" id="Phobius"/>
    </source>
</evidence>
<evidence type="ECO:0000256" key="1">
    <source>
        <dbReference type="ARBA" id="ARBA00023319"/>
    </source>
</evidence>
<dbReference type="GO" id="GO:0019815">
    <property type="term" value="C:B cell receptor complex"/>
    <property type="evidence" value="ECO:0007669"/>
    <property type="project" value="TreeGrafter"/>
</dbReference>
<dbReference type="AlphaFoldDB" id="A0A3B4EIX6"/>
<feature type="chain" id="PRO_5017299982" description="Ig-like domain-containing protein" evidence="4">
    <location>
        <begin position="20"/>
        <end position="220"/>
    </location>
</feature>
<reference evidence="6" key="2">
    <citation type="submission" date="2025-08" db="UniProtKB">
        <authorList>
            <consortium name="Ensembl"/>
        </authorList>
    </citation>
    <scope>IDENTIFICATION</scope>
</reference>
<dbReference type="Gene3D" id="2.60.40.10">
    <property type="entry name" value="Immunoglobulins"/>
    <property type="match status" value="1"/>
</dbReference>
<evidence type="ECO:0000313" key="6">
    <source>
        <dbReference type="Ensembl" id="ENSPNAP00000035264.1"/>
    </source>
</evidence>
<evidence type="ECO:0000313" key="7">
    <source>
        <dbReference type="Proteomes" id="UP001501920"/>
    </source>
</evidence>
<dbReference type="Ensembl" id="ENSPNAT00000028052.2">
    <property type="protein sequence ID" value="ENSPNAP00000035264.1"/>
    <property type="gene ID" value="ENSPNAG00000025098.2"/>
</dbReference>